<dbReference type="PANTHER" id="PTHR40730:SF3">
    <property type="entry name" value="HTH CRO_C1-TYPE DOMAIN-CONTAINING PROTEIN"/>
    <property type="match status" value="1"/>
</dbReference>
<organism evidence="2 3">
    <name type="scientific">Saccharolobus islandicus (strain L.S.2.15 / Lassen #1)</name>
    <name type="common">Sulfolobus islandicus</name>
    <dbReference type="NCBI Taxonomy" id="429572"/>
    <lineage>
        <taxon>Archaea</taxon>
        <taxon>Thermoproteota</taxon>
        <taxon>Thermoprotei</taxon>
        <taxon>Sulfolobales</taxon>
        <taxon>Sulfolobaceae</taxon>
        <taxon>Saccharolobus</taxon>
    </lineage>
</organism>
<reference evidence="2 3" key="1">
    <citation type="journal article" date="2009" name="Proc. Natl. Acad. Sci. U.S.A.">
        <title>Biogeography of the Sulfolobus islandicus pan-genome.</title>
        <authorList>
            <person name="Reno M.L."/>
            <person name="Held N.L."/>
            <person name="Fields C.J."/>
            <person name="Burke P.V."/>
            <person name="Whitaker R.J."/>
        </authorList>
    </citation>
    <scope>NUCLEOTIDE SEQUENCE [LARGE SCALE GENOMIC DNA]</scope>
    <source>
        <strain evidence="3">L.S.2.15 / Lassen #1</strain>
    </source>
</reference>
<dbReference type="KEGG" id="sis:LS215_2240"/>
<proteinExistence type="predicted"/>
<evidence type="ECO:0000313" key="2">
    <source>
        <dbReference type="EMBL" id="ACP36226.1"/>
    </source>
</evidence>
<dbReference type="AlphaFoldDB" id="C3MJS3"/>
<dbReference type="InterPro" id="IPR019293">
    <property type="entry name" value="ThiN"/>
</dbReference>
<dbReference type="EMBL" id="CP001399">
    <property type="protein sequence ID" value="ACP36226.1"/>
    <property type="molecule type" value="Genomic_DNA"/>
</dbReference>
<dbReference type="HOGENOM" id="CLU_105304_0_0_2"/>
<dbReference type="OrthoDB" id="26806at2157"/>
<dbReference type="RefSeq" id="WP_012714173.1">
    <property type="nucleotide sequence ID" value="NC_012589.1"/>
</dbReference>
<dbReference type="PANTHER" id="PTHR40730">
    <property type="entry name" value="TRANSCRIPTIONAL REGULATOR PROTEIN-LIKE PROTEIN"/>
    <property type="match status" value="1"/>
</dbReference>
<evidence type="ECO:0000259" key="1">
    <source>
        <dbReference type="Pfam" id="PF10120"/>
    </source>
</evidence>
<feature type="domain" description="Thiamine-phosphate synthase ThiN" evidence="1">
    <location>
        <begin position="22"/>
        <end position="186"/>
    </location>
</feature>
<accession>C3MJS3</accession>
<name>C3MJS3_SACI2</name>
<evidence type="ECO:0000313" key="3">
    <source>
        <dbReference type="Proteomes" id="UP000001747"/>
    </source>
</evidence>
<dbReference type="Pfam" id="PF10120">
    <property type="entry name" value="ThiN"/>
    <property type="match status" value="1"/>
</dbReference>
<dbReference type="Proteomes" id="UP000001747">
    <property type="component" value="Chromosome"/>
</dbReference>
<gene>
    <name evidence="2" type="ordered locus">LS215_2240</name>
</gene>
<protein>
    <recommendedName>
        <fullName evidence="1">Thiamine-phosphate synthase ThiN domain-containing protein</fullName>
    </recommendedName>
</protein>
<dbReference type="GeneID" id="15298466"/>
<dbReference type="SUPFAM" id="SSF53639">
    <property type="entry name" value="AraD/HMP-PK domain-like"/>
    <property type="match status" value="1"/>
</dbReference>
<dbReference type="InterPro" id="IPR036409">
    <property type="entry name" value="Aldolase_II/adducin_N_sf"/>
</dbReference>
<dbReference type="Gene3D" id="3.40.225.10">
    <property type="entry name" value="Class II aldolase/adducin N-terminal domain"/>
    <property type="match status" value="1"/>
</dbReference>
<sequence length="198" mass="22750">MPRYYLFSMQDESEREYVLKRLKEAADIFVSNERAYLLVPEIRTNIGYAVSNAANVNDVAAIPGRLTVAFKKVIYCMLPAFGASDHVARIILTVMKYDKNLRSAINLKYYTEVIEKLPSQDICIFNRSSEPKEVKYREHSTMNFMVESCFRKLSKVPTYIVDLGDFGKEPSLFILDKDPVIVVNKSLELVKYISQDIP</sequence>